<dbReference type="SMART" id="SM00342">
    <property type="entry name" value="HTH_ARAC"/>
    <property type="match status" value="1"/>
</dbReference>
<dbReference type="KEGG" id="cbei:LF65_04245"/>
<dbReference type="InterPro" id="IPR018062">
    <property type="entry name" value="HTH_AraC-typ_CS"/>
</dbReference>
<dbReference type="SUPFAM" id="SSF51215">
    <property type="entry name" value="Regulatory protein AraC"/>
    <property type="match status" value="1"/>
</dbReference>
<dbReference type="RefSeq" id="WP_052482951.1">
    <property type="nucleotide sequence ID" value="NZ_CP010086.2"/>
</dbReference>
<gene>
    <name evidence="5" type="ORF">LF65_04245</name>
</gene>
<dbReference type="GO" id="GO:0043565">
    <property type="term" value="F:sequence-specific DNA binding"/>
    <property type="evidence" value="ECO:0007669"/>
    <property type="project" value="InterPro"/>
</dbReference>
<dbReference type="OrthoDB" id="9774814at2"/>
<dbReference type="InterPro" id="IPR018060">
    <property type="entry name" value="HTH_AraC"/>
</dbReference>
<dbReference type="Proteomes" id="UP000031866">
    <property type="component" value="Chromosome"/>
</dbReference>
<dbReference type="Pfam" id="PF12833">
    <property type="entry name" value="HTH_18"/>
    <property type="match status" value="1"/>
</dbReference>
<dbReference type="GO" id="GO:0003700">
    <property type="term" value="F:DNA-binding transcription factor activity"/>
    <property type="evidence" value="ECO:0007669"/>
    <property type="project" value="InterPro"/>
</dbReference>
<dbReference type="Pfam" id="PF02311">
    <property type="entry name" value="AraC_binding"/>
    <property type="match status" value="1"/>
</dbReference>
<dbReference type="PANTHER" id="PTHR43280">
    <property type="entry name" value="ARAC-FAMILY TRANSCRIPTIONAL REGULATOR"/>
    <property type="match status" value="1"/>
</dbReference>
<dbReference type="PROSITE" id="PS01124">
    <property type="entry name" value="HTH_ARAC_FAMILY_2"/>
    <property type="match status" value="1"/>
</dbReference>
<dbReference type="InterPro" id="IPR009057">
    <property type="entry name" value="Homeodomain-like_sf"/>
</dbReference>
<feature type="domain" description="HTH araC/xylS-type" evidence="4">
    <location>
        <begin position="181"/>
        <end position="278"/>
    </location>
</feature>
<dbReference type="InterPro" id="IPR003313">
    <property type="entry name" value="AraC-bd"/>
</dbReference>
<evidence type="ECO:0000259" key="4">
    <source>
        <dbReference type="PROSITE" id="PS01124"/>
    </source>
</evidence>
<dbReference type="InterPro" id="IPR014710">
    <property type="entry name" value="RmlC-like_jellyroll"/>
</dbReference>
<evidence type="ECO:0000313" key="6">
    <source>
        <dbReference type="Proteomes" id="UP000031866"/>
    </source>
</evidence>
<evidence type="ECO:0000256" key="2">
    <source>
        <dbReference type="ARBA" id="ARBA00023125"/>
    </source>
</evidence>
<evidence type="ECO:0000256" key="1">
    <source>
        <dbReference type="ARBA" id="ARBA00023015"/>
    </source>
</evidence>
<reference evidence="6" key="1">
    <citation type="submission" date="2014-12" db="EMBL/GenBank/DDBJ databases">
        <title>Genome sequence of Clostridium beijerinckii strain 59B.</title>
        <authorList>
            <person name="Little G.T."/>
            <person name="Minton N.P."/>
        </authorList>
    </citation>
    <scope>NUCLEOTIDE SEQUENCE [LARGE SCALE GENOMIC DNA]</scope>
    <source>
        <strain evidence="6">59B</strain>
    </source>
</reference>
<keyword evidence="2" id="KW-0238">DNA-binding</keyword>
<dbReference type="STRING" id="1520.LF65_04245"/>
<dbReference type="AlphaFoldDB" id="A0A0B5QET7"/>
<dbReference type="Gene3D" id="2.60.120.10">
    <property type="entry name" value="Jelly Rolls"/>
    <property type="match status" value="1"/>
</dbReference>
<organism evidence="5 6">
    <name type="scientific">Clostridium beijerinckii</name>
    <name type="common">Clostridium MP</name>
    <dbReference type="NCBI Taxonomy" id="1520"/>
    <lineage>
        <taxon>Bacteria</taxon>
        <taxon>Bacillati</taxon>
        <taxon>Bacillota</taxon>
        <taxon>Clostridia</taxon>
        <taxon>Eubacteriales</taxon>
        <taxon>Clostridiaceae</taxon>
        <taxon>Clostridium</taxon>
    </lineage>
</organism>
<keyword evidence="1" id="KW-0805">Transcription regulation</keyword>
<sequence length="279" mass="32608">MEKNFFYDDIPGYISIQKVCSDFAANTTFHLHNSFEIYLFLQGNVNYWVDQSLYHLKRGTLLIFNNQEIHRVVNPSLKEYERLLIHFRPQIIKPFNTDNTNLLSCFTDREKGQNNAILLLNKQLDIFLSLAKKLSDALHSEQYGSDVLTKNYLIEMLIFINRLYQQNNDILEQHPLSKRLQDILDFIELNLSEDLSLDRISSHFSLDKSYLSRLFKSETGSTIYNFILLKRISLAKQLLSEDKNVSETCSLSGFNDYANFIRAFKKITGCSPSHYKTNF</sequence>
<accession>A0A0B5QET7</accession>
<dbReference type="PROSITE" id="PS00041">
    <property type="entry name" value="HTH_ARAC_FAMILY_1"/>
    <property type="match status" value="1"/>
</dbReference>
<evidence type="ECO:0000313" key="5">
    <source>
        <dbReference type="EMBL" id="AJH00785.1"/>
    </source>
</evidence>
<name>A0A0B5QET7_CLOBE</name>
<dbReference type="PANTHER" id="PTHR43280:SF34">
    <property type="entry name" value="ARAC-FAMILY TRANSCRIPTIONAL REGULATOR"/>
    <property type="match status" value="1"/>
</dbReference>
<dbReference type="InterPro" id="IPR037923">
    <property type="entry name" value="HTH-like"/>
</dbReference>
<proteinExistence type="predicted"/>
<keyword evidence="3" id="KW-0804">Transcription</keyword>
<dbReference type="EMBL" id="CP010086">
    <property type="protein sequence ID" value="AJH00785.1"/>
    <property type="molecule type" value="Genomic_DNA"/>
</dbReference>
<dbReference type="SUPFAM" id="SSF46689">
    <property type="entry name" value="Homeodomain-like"/>
    <property type="match status" value="2"/>
</dbReference>
<dbReference type="Gene3D" id="1.10.10.60">
    <property type="entry name" value="Homeodomain-like"/>
    <property type="match status" value="2"/>
</dbReference>
<protein>
    <recommendedName>
        <fullName evidence="4">HTH araC/xylS-type domain-containing protein</fullName>
    </recommendedName>
</protein>
<evidence type="ECO:0000256" key="3">
    <source>
        <dbReference type="ARBA" id="ARBA00023163"/>
    </source>
</evidence>